<evidence type="ECO:0000313" key="1">
    <source>
        <dbReference type="EMBL" id="KAF2217055.1"/>
    </source>
</evidence>
<dbReference type="AlphaFoldDB" id="A0A6A6FU78"/>
<accession>A0A6A6FU78</accession>
<sequence length="79" mass="9115">MTRPSCGPWQPLYKEKHHAELFSKPAVTFARTFALCSVKITDVVGEVTQLKEQILVRMSLGIMFENYYIQSYQMITLLS</sequence>
<dbReference type="Proteomes" id="UP000799539">
    <property type="component" value="Unassembled WGS sequence"/>
</dbReference>
<name>A0A6A6FU78_9PEZI</name>
<keyword evidence="2" id="KW-1185">Reference proteome</keyword>
<evidence type="ECO:0000313" key="2">
    <source>
        <dbReference type="Proteomes" id="UP000799539"/>
    </source>
</evidence>
<dbReference type="EMBL" id="ML992663">
    <property type="protein sequence ID" value="KAF2217055.1"/>
    <property type="molecule type" value="Genomic_DNA"/>
</dbReference>
<reference evidence="1" key="1">
    <citation type="journal article" date="2020" name="Stud. Mycol.">
        <title>101 Dothideomycetes genomes: a test case for predicting lifestyles and emergence of pathogens.</title>
        <authorList>
            <person name="Haridas S."/>
            <person name="Albert R."/>
            <person name="Binder M."/>
            <person name="Bloem J."/>
            <person name="Labutti K."/>
            <person name="Salamov A."/>
            <person name="Andreopoulos B."/>
            <person name="Baker S."/>
            <person name="Barry K."/>
            <person name="Bills G."/>
            <person name="Bluhm B."/>
            <person name="Cannon C."/>
            <person name="Castanera R."/>
            <person name="Culley D."/>
            <person name="Daum C."/>
            <person name="Ezra D."/>
            <person name="Gonzalez J."/>
            <person name="Henrissat B."/>
            <person name="Kuo A."/>
            <person name="Liang C."/>
            <person name="Lipzen A."/>
            <person name="Lutzoni F."/>
            <person name="Magnuson J."/>
            <person name="Mondo S."/>
            <person name="Nolan M."/>
            <person name="Ohm R."/>
            <person name="Pangilinan J."/>
            <person name="Park H.-J."/>
            <person name="Ramirez L."/>
            <person name="Alfaro M."/>
            <person name="Sun H."/>
            <person name="Tritt A."/>
            <person name="Yoshinaga Y."/>
            <person name="Zwiers L.-H."/>
            <person name="Turgeon B."/>
            <person name="Goodwin S."/>
            <person name="Spatafora J."/>
            <person name="Crous P."/>
            <person name="Grigoriev I."/>
        </authorList>
    </citation>
    <scope>NUCLEOTIDE SEQUENCE</scope>
    <source>
        <strain evidence="1">SCOH1-5</strain>
    </source>
</reference>
<feature type="non-terminal residue" evidence="1">
    <location>
        <position position="79"/>
    </location>
</feature>
<protein>
    <submittedName>
        <fullName evidence="1">Uncharacterized protein</fullName>
    </submittedName>
</protein>
<proteinExistence type="predicted"/>
<gene>
    <name evidence="1" type="ORF">CERZMDRAFT_119720</name>
</gene>
<organism evidence="1 2">
    <name type="scientific">Cercospora zeae-maydis SCOH1-5</name>
    <dbReference type="NCBI Taxonomy" id="717836"/>
    <lineage>
        <taxon>Eukaryota</taxon>
        <taxon>Fungi</taxon>
        <taxon>Dikarya</taxon>
        <taxon>Ascomycota</taxon>
        <taxon>Pezizomycotina</taxon>
        <taxon>Dothideomycetes</taxon>
        <taxon>Dothideomycetidae</taxon>
        <taxon>Mycosphaerellales</taxon>
        <taxon>Mycosphaerellaceae</taxon>
        <taxon>Cercospora</taxon>
    </lineage>
</organism>